<proteinExistence type="predicted"/>
<reference evidence="2 3" key="1">
    <citation type="submission" date="2019-06" db="EMBL/GenBank/DDBJ databases">
        <title>Sequencing the genomes of 1000 actinobacteria strains.</title>
        <authorList>
            <person name="Klenk H.-P."/>
        </authorList>
    </citation>
    <scope>NUCLEOTIDE SEQUENCE [LARGE SCALE GENOMIC DNA]</scope>
    <source>
        <strain evidence="2 3">DSM 46837</strain>
    </source>
</reference>
<keyword evidence="1" id="KW-0472">Membrane</keyword>
<organism evidence="2 3">
    <name type="scientific">Blastococcus colisei</name>
    <dbReference type="NCBI Taxonomy" id="1564162"/>
    <lineage>
        <taxon>Bacteria</taxon>
        <taxon>Bacillati</taxon>
        <taxon>Actinomycetota</taxon>
        <taxon>Actinomycetes</taxon>
        <taxon>Geodermatophilales</taxon>
        <taxon>Geodermatophilaceae</taxon>
        <taxon>Blastococcus</taxon>
    </lineage>
</organism>
<name>A0A543PC51_9ACTN</name>
<evidence type="ECO:0000256" key="1">
    <source>
        <dbReference type="SAM" id="Phobius"/>
    </source>
</evidence>
<feature type="transmembrane region" description="Helical" evidence="1">
    <location>
        <begin position="78"/>
        <end position="100"/>
    </location>
</feature>
<sequence length="163" mass="17058">MDESSGLPRRPSRRALDRLFGAAAEPSAPRPARPRVEAPRALRWAALVVGIEAAAIALGALVLLYLTFTSDAASVSRAVAEVVLVAGGAAVLAAAAVGLWRVAGWARGPVIALQLLLAALAYTTAFEAEQPLIGVPVLVLVAVELYLLATPEARLAYLERDDR</sequence>
<feature type="transmembrane region" description="Helical" evidence="1">
    <location>
        <begin position="132"/>
        <end position="149"/>
    </location>
</feature>
<evidence type="ECO:0000313" key="3">
    <source>
        <dbReference type="Proteomes" id="UP000319865"/>
    </source>
</evidence>
<feature type="transmembrane region" description="Helical" evidence="1">
    <location>
        <begin position="106"/>
        <end position="125"/>
    </location>
</feature>
<protein>
    <submittedName>
        <fullName evidence="2">Uncharacterized protein</fullName>
    </submittedName>
</protein>
<evidence type="ECO:0000313" key="2">
    <source>
        <dbReference type="EMBL" id="TQN41652.1"/>
    </source>
</evidence>
<accession>A0A543PC51</accession>
<feature type="transmembrane region" description="Helical" evidence="1">
    <location>
        <begin position="44"/>
        <end position="66"/>
    </location>
</feature>
<comment type="caution">
    <text evidence="2">The sequence shown here is derived from an EMBL/GenBank/DDBJ whole genome shotgun (WGS) entry which is preliminary data.</text>
</comment>
<dbReference type="AlphaFoldDB" id="A0A543PC51"/>
<keyword evidence="1" id="KW-1133">Transmembrane helix</keyword>
<dbReference type="EMBL" id="VFQE01000001">
    <property type="protein sequence ID" value="TQN41652.1"/>
    <property type="molecule type" value="Genomic_DNA"/>
</dbReference>
<gene>
    <name evidence="2" type="ORF">FHU33_1026</name>
</gene>
<keyword evidence="3" id="KW-1185">Reference proteome</keyword>
<dbReference type="RefSeq" id="WP_246063277.1">
    <property type="nucleotide sequence ID" value="NZ_VFQE01000001.1"/>
</dbReference>
<keyword evidence="1" id="KW-0812">Transmembrane</keyword>
<dbReference type="Proteomes" id="UP000319865">
    <property type="component" value="Unassembled WGS sequence"/>
</dbReference>